<dbReference type="AlphaFoldDB" id="D5Q8B6"/>
<evidence type="ECO:0000313" key="2">
    <source>
        <dbReference type="Proteomes" id="UP000003227"/>
    </source>
</evidence>
<dbReference type="Gene3D" id="2.60.40.10">
    <property type="entry name" value="Immunoglobulins"/>
    <property type="match status" value="1"/>
</dbReference>
<protein>
    <recommendedName>
        <fullName evidence="3">Papain family cysteine protease</fullName>
    </recommendedName>
</protein>
<evidence type="ECO:0008006" key="3">
    <source>
        <dbReference type="Google" id="ProtNLM"/>
    </source>
</evidence>
<dbReference type="SUPFAM" id="SSF54001">
    <property type="entry name" value="Cysteine proteinases"/>
    <property type="match status" value="1"/>
</dbReference>
<dbReference type="CDD" id="cd02619">
    <property type="entry name" value="Peptidase_C1"/>
    <property type="match status" value="1"/>
</dbReference>
<dbReference type="InterPro" id="IPR013783">
    <property type="entry name" value="Ig-like_fold"/>
</dbReference>
<evidence type="ECO:0000313" key="1">
    <source>
        <dbReference type="EMBL" id="EFH05821.1"/>
    </source>
</evidence>
<reference evidence="1 2" key="1">
    <citation type="submission" date="2010-05" db="EMBL/GenBank/DDBJ databases">
        <authorList>
            <person name="Qin X."/>
            <person name="Bachman B."/>
            <person name="Battles P."/>
            <person name="Bell A."/>
            <person name="Bess C."/>
            <person name="Bickham C."/>
            <person name="Chaboub L."/>
            <person name="Chen D."/>
            <person name="Coyle M."/>
            <person name="Deiros D.R."/>
            <person name="Dinh H."/>
            <person name="Forbes L."/>
            <person name="Fowler G."/>
            <person name="Francisco L."/>
            <person name="Fu Q."/>
            <person name="Gubbala S."/>
            <person name="Hale W."/>
            <person name="Han Y."/>
            <person name="Hemphill L."/>
            <person name="Highlander S.K."/>
            <person name="Hirani K."/>
            <person name="Hogues M."/>
            <person name="Jackson L."/>
            <person name="Jakkamsetti A."/>
            <person name="Javaid M."/>
            <person name="Jiang H."/>
            <person name="Korchina V."/>
            <person name="Kovar C."/>
            <person name="Lara F."/>
            <person name="Lee S."/>
            <person name="Mata R."/>
            <person name="Mathew T."/>
            <person name="Moen C."/>
            <person name="Morales K."/>
            <person name="Munidasa M."/>
            <person name="Nazareth L."/>
            <person name="Ngo R."/>
            <person name="Nguyen L."/>
            <person name="Okwuonu G."/>
            <person name="Ongeri F."/>
            <person name="Patil S."/>
            <person name="Petrosino J."/>
            <person name="Pham C."/>
            <person name="Pham P."/>
            <person name="Pu L.-L."/>
            <person name="Puazo M."/>
            <person name="Raj R."/>
            <person name="Reid J."/>
            <person name="Rouhana J."/>
            <person name="Saada N."/>
            <person name="Shang Y."/>
            <person name="Simmons D."/>
            <person name="Thornton R."/>
            <person name="Warren J."/>
            <person name="Weissenberger G."/>
            <person name="Zhang J."/>
            <person name="Zhang L."/>
            <person name="Zhou C."/>
            <person name="Zhu D."/>
            <person name="Muzny D."/>
            <person name="Worley K."/>
            <person name="Gibbs R."/>
        </authorList>
    </citation>
    <scope>NUCLEOTIDE SEQUENCE [LARGE SCALE GENOMIC DNA]</scope>
    <source>
        <strain evidence="1 2">NAP08</strain>
    </source>
</reference>
<dbReference type="EMBL" id="ADNX01000084">
    <property type="protein sequence ID" value="EFH05821.1"/>
    <property type="molecule type" value="Genomic_DNA"/>
</dbReference>
<comment type="caution">
    <text evidence="1">The sequence shown here is derived from an EMBL/GenBank/DDBJ whole genome shotgun (WGS) entry which is preliminary data.</text>
</comment>
<organism evidence="1 2">
    <name type="scientific">Clostridioides difficile NAP08</name>
    <dbReference type="NCBI Taxonomy" id="525259"/>
    <lineage>
        <taxon>Bacteria</taxon>
        <taxon>Bacillati</taxon>
        <taxon>Bacillota</taxon>
        <taxon>Clostridia</taxon>
        <taxon>Peptostreptococcales</taxon>
        <taxon>Peptostreptococcaceae</taxon>
        <taxon>Clostridioides</taxon>
    </lineage>
</organism>
<gene>
    <name evidence="1" type="ORF">HMPREF0220_3150</name>
</gene>
<dbReference type="Gene3D" id="3.90.70.10">
    <property type="entry name" value="Cysteine proteinases"/>
    <property type="match status" value="1"/>
</dbReference>
<accession>D5Q8B6</accession>
<proteinExistence type="predicted"/>
<sequence length="735" mass="82744">MYSKIGGINLKKIKKKRIALLLATITTLTFNQKFLVHAYENNYNSEEKLWLPDFTDNDRAKQLEISKLTEKVNLNSIALERIKNINSKQIIENVSPAKLGDEIVKQGDTSNFSLEDNSENIKLPSNVDNSQTKYFPNIGSQGSLASCASYATAYYTMTYMTALVNDWSVKDVSGKNIDSKIFSPKWSYNFINDGKDAGAFAYQNYNVFKTHGCATLADFPYVGLGRDPKNYREWAKDENIWRNATKYQVDEILRVNFNKNNKPNSFITSNKDSNLDDAKRLLLNGYILNFYTWFSDANYKQISNDPSTKDDDSYVNQKAIYQINNQGAHEMTIVGYNDNIWIDINSNGKVDDGEKGAFKIANSHGPDYANNGFVWMAYDALNKKSSVLDFTNSNARQGAFLNNEAEYVVISKKETPSKLVRFTMQHDNRKQLQVSLVYEKNGNKQTVVYSPLLSYSGGDFPLDGVNNGSEITFVIDLAHLEKELNVSLSSADKIYLQIKDNLKDDKVAIIKSIILVDNKGHKLSPELISKNVEINGDSKMFDLGQIDNSSELYLQSPEISTDKTLSNNGKFNINVSVPPNNSATKLELFENNVPIETKDLVRSSELQNINFDMSDKKEGFYTYFAVLEDGNGKCLKSEEVNIIVDSIIPPSIKISPNPNKVDVEVIVPAMNNAKTLNVYMDGQKIVNEELSVRNPNEVKKSFVLYSLIVGTHTFWAEVEDENATISSQKVSITID</sequence>
<name>D5Q8B6_CLODI</name>
<dbReference type="HOGENOM" id="CLU_381231_0_0_9"/>
<dbReference type="InterPro" id="IPR038765">
    <property type="entry name" value="Papain-like_cys_pep_sf"/>
</dbReference>
<dbReference type="Proteomes" id="UP000003227">
    <property type="component" value="Unassembled WGS sequence"/>
</dbReference>